<evidence type="ECO:0000313" key="3">
    <source>
        <dbReference type="Proteomes" id="UP000799776"/>
    </source>
</evidence>
<feature type="compositionally biased region" description="Basic and acidic residues" evidence="1">
    <location>
        <begin position="331"/>
        <end position="342"/>
    </location>
</feature>
<feature type="region of interest" description="Disordered" evidence="1">
    <location>
        <begin position="273"/>
        <end position="373"/>
    </location>
</feature>
<feature type="region of interest" description="Disordered" evidence="1">
    <location>
        <begin position="1"/>
        <end position="22"/>
    </location>
</feature>
<dbReference type="AlphaFoldDB" id="A0A9P4LYB0"/>
<feature type="compositionally biased region" description="Polar residues" evidence="1">
    <location>
        <begin position="1"/>
        <end position="18"/>
    </location>
</feature>
<feature type="region of interest" description="Disordered" evidence="1">
    <location>
        <begin position="416"/>
        <end position="438"/>
    </location>
</feature>
<evidence type="ECO:0000256" key="1">
    <source>
        <dbReference type="SAM" id="MobiDB-lite"/>
    </source>
</evidence>
<sequence>MASRNSGPLRMQQSQGLCSSKGAARSSRPNALFHCASLTTAIASRSDIITYRFSWPTGKDLGYWRTLLHQRWSGAQASKRPARGTVEQAAVFLLTMEKRKTISLLTLPVKTMIRMMKGPLRQNSLLARLCRNKCPDHNQWAQPFLSSIGANSTRKKLLGLKQPNHGEEGPRWVRRPPKVRPPNVYPGAGKRKKPGSTRTPAVRSMLDSDSPATAGSKSCERTSPEDSYNFDMMPSIDSQAHEPHSPPPTSLHRRPVWPYSSRARHVPPVLAGSREAAADDWQEECRPATTQAPLRLPSATLTVQKGAKDATRLPHRPRCASPAQPRRPRKGSPDPKEVEPKLVARRAPGDYMDSNVESIPRRLQKGPKMPPSYRSAEIRVQQRLRIRGGDDELKVIEWFERNEEGAILLPSLTLPKRDTADMNGGLEDKWKNGEEERK</sequence>
<evidence type="ECO:0000313" key="2">
    <source>
        <dbReference type="EMBL" id="KAF2085798.1"/>
    </source>
</evidence>
<keyword evidence="3" id="KW-1185">Reference proteome</keyword>
<organism evidence="2 3">
    <name type="scientific">Saccharata proteae CBS 121410</name>
    <dbReference type="NCBI Taxonomy" id="1314787"/>
    <lineage>
        <taxon>Eukaryota</taxon>
        <taxon>Fungi</taxon>
        <taxon>Dikarya</taxon>
        <taxon>Ascomycota</taxon>
        <taxon>Pezizomycotina</taxon>
        <taxon>Dothideomycetes</taxon>
        <taxon>Dothideomycetes incertae sedis</taxon>
        <taxon>Botryosphaeriales</taxon>
        <taxon>Saccharataceae</taxon>
        <taxon>Saccharata</taxon>
    </lineage>
</organism>
<gene>
    <name evidence="2" type="ORF">K490DRAFT_58424</name>
</gene>
<name>A0A9P4LYB0_9PEZI</name>
<accession>A0A9P4LYB0</accession>
<dbReference type="EMBL" id="ML978728">
    <property type="protein sequence ID" value="KAF2085798.1"/>
    <property type="molecule type" value="Genomic_DNA"/>
</dbReference>
<feature type="region of interest" description="Disordered" evidence="1">
    <location>
        <begin position="159"/>
        <end position="255"/>
    </location>
</feature>
<proteinExistence type="predicted"/>
<protein>
    <submittedName>
        <fullName evidence="2">Uncharacterized protein</fullName>
    </submittedName>
</protein>
<comment type="caution">
    <text evidence="2">The sequence shown here is derived from an EMBL/GenBank/DDBJ whole genome shotgun (WGS) entry which is preliminary data.</text>
</comment>
<dbReference type="Proteomes" id="UP000799776">
    <property type="component" value="Unassembled WGS sequence"/>
</dbReference>
<reference evidence="2" key="1">
    <citation type="journal article" date="2020" name="Stud. Mycol.">
        <title>101 Dothideomycetes genomes: a test case for predicting lifestyles and emergence of pathogens.</title>
        <authorList>
            <person name="Haridas S."/>
            <person name="Albert R."/>
            <person name="Binder M."/>
            <person name="Bloem J."/>
            <person name="Labutti K."/>
            <person name="Salamov A."/>
            <person name="Andreopoulos B."/>
            <person name="Baker S."/>
            <person name="Barry K."/>
            <person name="Bills G."/>
            <person name="Bluhm B."/>
            <person name="Cannon C."/>
            <person name="Castanera R."/>
            <person name="Culley D."/>
            <person name="Daum C."/>
            <person name="Ezra D."/>
            <person name="Gonzalez J."/>
            <person name="Henrissat B."/>
            <person name="Kuo A."/>
            <person name="Liang C."/>
            <person name="Lipzen A."/>
            <person name="Lutzoni F."/>
            <person name="Magnuson J."/>
            <person name="Mondo S."/>
            <person name="Nolan M."/>
            <person name="Ohm R."/>
            <person name="Pangilinan J."/>
            <person name="Park H.-J."/>
            <person name="Ramirez L."/>
            <person name="Alfaro M."/>
            <person name="Sun H."/>
            <person name="Tritt A."/>
            <person name="Yoshinaga Y."/>
            <person name="Zwiers L.-H."/>
            <person name="Turgeon B."/>
            <person name="Goodwin S."/>
            <person name="Spatafora J."/>
            <person name="Crous P."/>
            <person name="Grigoriev I."/>
        </authorList>
    </citation>
    <scope>NUCLEOTIDE SEQUENCE</scope>
    <source>
        <strain evidence="2">CBS 121410</strain>
    </source>
</reference>